<dbReference type="KEGG" id="scm:SCHCO_02683448"/>
<evidence type="ECO:0000313" key="2">
    <source>
        <dbReference type="Proteomes" id="UP000007431"/>
    </source>
</evidence>
<sequence>MDRFLAGLISDGTQHKPTVHTAQNHCQRLFAEISDERARVQARQTDQDEDALTAAVDFGTLAPYLMTGRKRGDHYRTQRYDDWSAMVDYDD</sequence>
<keyword evidence="2" id="KW-1185">Reference proteome</keyword>
<protein>
    <submittedName>
        <fullName evidence="1">Uncharacterized protein</fullName>
    </submittedName>
</protein>
<proteinExistence type="predicted"/>
<dbReference type="InParanoid" id="D8PUV4"/>
<dbReference type="OrthoDB" id="10469201at2759"/>
<name>D8PUV4_SCHCM</name>
<feature type="non-terminal residue" evidence="1">
    <location>
        <position position="91"/>
    </location>
</feature>
<reference evidence="1 2" key="1">
    <citation type="journal article" date="2010" name="Nat. Biotechnol.">
        <title>Genome sequence of the model mushroom Schizophyllum commune.</title>
        <authorList>
            <person name="Ohm R.A."/>
            <person name="de Jong J.F."/>
            <person name="Lugones L.G."/>
            <person name="Aerts A."/>
            <person name="Kothe E."/>
            <person name="Stajich J.E."/>
            <person name="de Vries R.P."/>
            <person name="Record E."/>
            <person name="Levasseur A."/>
            <person name="Baker S.E."/>
            <person name="Bartholomew K.A."/>
            <person name="Coutinho P.M."/>
            <person name="Erdmann S."/>
            <person name="Fowler T.J."/>
            <person name="Gathman A.C."/>
            <person name="Lombard V."/>
            <person name="Henrissat B."/>
            <person name="Knabe N."/>
            <person name="Kuees U."/>
            <person name="Lilly W.W."/>
            <person name="Lindquist E."/>
            <person name="Lucas S."/>
            <person name="Magnuson J.K."/>
            <person name="Piumi F."/>
            <person name="Raudaskoski M."/>
            <person name="Salamov A."/>
            <person name="Schmutz J."/>
            <person name="Schwarze F.W.M.R."/>
            <person name="vanKuyk P.A."/>
            <person name="Horton J.S."/>
            <person name="Grigoriev I.V."/>
            <person name="Woesten H.A.B."/>
        </authorList>
    </citation>
    <scope>NUCLEOTIDE SEQUENCE [LARGE SCALE GENOMIC DNA]</scope>
    <source>
        <strain evidence="2">H4-8 / FGSC 9210</strain>
    </source>
</reference>
<evidence type="ECO:0000313" key="1">
    <source>
        <dbReference type="EMBL" id="EFI99927.1"/>
    </source>
</evidence>
<dbReference type="RefSeq" id="XP_003034830.1">
    <property type="nucleotide sequence ID" value="XM_003034784.1"/>
</dbReference>
<organism evidence="2">
    <name type="scientific">Schizophyllum commune (strain H4-8 / FGSC 9210)</name>
    <name type="common">Split gill fungus</name>
    <dbReference type="NCBI Taxonomy" id="578458"/>
    <lineage>
        <taxon>Eukaryota</taxon>
        <taxon>Fungi</taxon>
        <taxon>Dikarya</taxon>
        <taxon>Basidiomycota</taxon>
        <taxon>Agaricomycotina</taxon>
        <taxon>Agaricomycetes</taxon>
        <taxon>Agaricomycetidae</taxon>
        <taxon>Agaricales</taxon>
        <taxon>Schizophyllaceae</taxon>
        <taxon>Schizophyllum</taxon>
    </lineage>
</organism>
<gene>
    <name evidence="1" type="ORF">SCHCODRAFT_104984</name>
</gene>
<dbReference type="EMBL" id="GL377303">
    <property type="protein sequence ID" value="EFI99927.1"/>
    <property type="molecule type" value="Genomic_DNA"/>
</dbReference>
<accession>D8PUV4</accession>
<dbReference type="AlphaFoldDB" id="D8PUV4"/>
<dbReference type="HOGENOM" id="CLU_2428319_0_0_1"/>
<dbReference type="VEuPathDB" id="FungiDB:SCHCODRAFT_02683448"/>
<dbReference type="GeneID" id="9587231"/>
<dbReference type="Proteomes" id="UP000007431">
    <property type="component" value="Unassembled WGS sequence"/>
</dbReference>